<dbReference type="FunFam" id="3.40.50.300:FF:000042">
    <property type="entry name" value="Maltose/maltodextrin ABC transporter, ATP-binding protein"/>
    <property type="match status" value="1"/>
</dbReference>
<sequence length="350" mass="38854">MAQIQLANISKHFGKTEVIREVNLNIKAGELMVFVGPSGSGKSTLLRLICGLEEISSGELTFDGESMNNKVPSERGISMVFQSYALYPHMDVYKNMAFGLKLAKSSPEDIRERVMNAAKMLQIDHLLDRLPKQLSGGQRQRVAIGRAIVRNPRVFLFDEPLSNLDASLRVATRLEIAKIHHEMKSATMIYVTHDQVEAMTLADRICVLNNGEVEQVGTPEELYHSPNSLFVAKFIGSPAMNLLEGDFAKDYQCQTLGIRPEHLVIDPNEATWQGAVIHTENLGSDLYIYLDIGSDSPLLVRLSDQQKVSKGEIVGVRPKWDHLHRFDQHGKPISAPIGAEPSTVLETQSA</sequence>
<evidence type="ECO:0000259" key="6">
    <source>
        <dbReference type="PROSITE" id="PS50893"/>
    </source>
</evidence>
<organism evidence="7 8">
    <name type="scientific">Alginatibacterium sediminis</name>
    <dbReference type="NCBI Taxonomy" id="2164068"/>
    <lineage>
        <taxon>Bacteria</taxon>
        <taxon>Pseudomonadati</taxon>
        <taxon>Pseudomonadota</taxon>
        <taxon>Gammaproteobacteria</taxon>
        <taxon>Alteromonadales</taxon>
        <taxon>Alteromonadaceae</taxon>
        <taxon>Alginatibacterium</taxon>
    </lineage>
</organism>
<dbReference type="PROSITE" id="PS00211">
    <property type="entry name" value="ABC_TRANSPORTER_1"/>
    <property type="match status" value="1"/>
</dbReference>
<evidence type="ECO:0000256" key="1">
    <source>
        <dbReference type="ARBA" id="ARBA00022448"/>
    </source>
</evidence>
<evidence type="ECO:0000256" key="4">
    <source>
        <dbReference type="ARBA" id="ARBA00022840"/>
    </source>
</evidence>
<dbReference type="GO" id="GO:1990060">
    <property type="term" value="C:maltose transport complex"/>
    <property type="evidence" value="ECO:0007669"/>
    <property type="project" value="TreeGrafter"/>
</dbReference>
<dbReference type="PANTHER" id="PTHR43875:SF3">
    <property type="entry name" value="MALTOSE_MALTODEXTRIN IMPORT ATP-BINDING PROTEIN MALK"/>
    <property type="match status" value="1"/>
</dbReference>
<dbReference type="InterPro" id="IPR008995">
    <property type="entry name" value="Mo/tungstate-bd_C_term_dom"/>
</dbReference>
<dbReference type="Pfam" id="PF00005">
    <property type="entry name" value="ABC_tran"/>
    <property type="match status" value="1"/>
</dbReference>
<keyword evidence="8" id="KW-1185">Reference proteome</keyword>
<reference evidence="7 8" key="1">
    <citation type="submission" date="2018-09" db="EMBL/GenBank/DDBJ databases">
        <authorList>
            <person name="Wang Z."/>
        </authorList>
    </citation>
    <scope>NUCLEOTIDE SEQUENCE [LARGE SCALE GENOMIC DNA]</scope>
    <source>
        <strain evidence="7 8">ALS 81</strain>
    </source>
</reference>
<dbReference type="EMBL" id="RAQO01000007">
    <property type="protein sequence ID" value="RKF17458.1"/>
    <property type="molecule type" value="Genomic_DNA"/>
</dbReference>
<dbReference type="GO" id="GO:0015423">
    <property type="term" value="F:ABC-type maltose transporter activity"/>
    <property type="evidence" value="ECO:0007669"/>
    <property type="project" value="TreeGrafter"/>
</dbReference>
<dbReference type="InterPro" id="IPR027417">
    <property type="entry name" value="P-loop_NTPase"/>
</dbReference>
<keyword evidence="4 7" id="KW-0067">ATP-binding</keyword>
<dbReference type="InterPro" id="IPR003439">
    <property type="entry name" value="ABC_transporter-like_ATP-bd"/>
</dbReference>
<dbReference type="OrthoDB" id="9802264at2"/>
<dbReference type="PROSITE" id="PS50893">
    <property type="entry name" value="ABC_TRANSPORTER_2"/>
    <property type="match status" value="1"/>
</dbReference>
<dbReference type="GO" id="GO:0055052">
    <property type="term" value="C:ATP-binding cassette (ABC) transporter complex, substrate-binding subunit-containing"/>
    <property type="evidence" value="ECO:0007669"/>
    <property type="project" value="TreeGrafter"/>
</dbReference>
<comment type="caution">
    <text evidence="7">The sequence shown here is derived from an EMBL/GenBank/DDBJ whole genome shotgun (WGS) entry which is preliminary data.</text>
</comment>
<proteinExistence type="predicted"/>
<feature type="region of interest" description="Disordered" evidence="5">
    <location>
        <begin position="331"/>
        <end position="350"/>
    </location>
</feature>
<keyword evidence="2" id="KW-0762">Sugar transport</keyword>
<dbReference type="AlphaFoldDB" id="A0A420E9V4"/>
<dbReference type="Pfam" id="PF08402">
    <property type="entry name" value="TOBE_2"/>
    <property type="match status" value="1"/>
</dbReference>
<dbReference type="SUPFAM" id="SSF50331">
    <property type="entry name" value="MOP-like"/>
    <property type="match status" value="1"/>
</dbReference>
<protein>
    <submittedName>
        <fullName evidence="7">ABC transporter ATP-binding protein</fullName>
    </submittedName>
</protein>
<dbReference type="InterPro" id="IPR015855">
    <property type="entry name" value="ABC_transpr_MalK-like"/>
</dbReference>
<feature type="domain" description="ABC transporter" evidence="6">
    <location>
        <begin position="4"/>
        <end position="235"/>
    </location>
</feature>
<dbReference type="SUPFAM" id="SSF52540">
    <property type="entry name" value="P-loop containing nucleoside triphosphate hydrolases"/>
    <property type="match status" value="1"/>
</dbReference>
<keyword evidence="3" id="KW-0547">Nucleotide-binding</keyword>
<keyword evidence="1" id="KW-0813">Transport</keyword>
<evidence type="ECO:0000256" key="5">
    <source>
        <dbReference type="SAM" id="MobiDB-lite"/>
    </source>
</evidence>
<dbReference type="PANTHER" id="PTHR43875">
    <property type="entry name" value="MALTODEXTRIN IMPORT ATP-BINDING PROTEIN MSMX"/>
    <property type="match status" value="1"/>
</dbReference>
<dbReference type="InterPro" id="IPR017871">
    <property type="entry name" value="ABC_transporter-like_CS"/>
</dbReference>
<dbReference type="CDD" id="cd03301">
    <property type="entry name" value="ABC_MalK_N"/>
    <property type="match status" value="1"/>
</dbReference>
<dbReference type="InterPro" id="IPR013611">
    <property type="entry name" value="Transp-assoc_OB_typ2"/>
</dbReference>
<dbReference type="InterPro" id="IPR003593">
    <property type="entry name" value="AAA+_ATPase"/>
</dbReference>
<dbReference type="Gene3D" id="3.40.50.300">
    <property type="entry name" value="P-loop containing nucleotide triphosphate hydrolases"/>
    <property type="match status" value="1"/>
</dbReference>
<evidence type="ECO:0000256" key="3">
    <source>
        <dbReference type="ARBA" id="ARBA00022741"/>
    </source>
</evidence>
<evidence type="ECO:0000256" key="2">
    <source>
        <dbReference type="ARBA" id="ARBA00022597"/>
    </source>
</evidence>
<dbReference type="SMART" id="SM00382">
    <property type="entry name" value="AAA"/>
    <property type="match status" value="1"/>
</dbReference>
<dbReference type="GO" id="GO:0005524">
    <property type="term" value="F:ATP binding"/>
    <property type="evidence" value="ECO:0007669"/>
    <property type="project" value="UniProtKB-KW"/>
</dbReference>
<evidence type="ECO:0000313" key="8">
    <source>
        <dbReference type="Proteomes" id="UP000286482"/>
    </source>
</evidence>
<evidence type="ECO:0000313" key="7">
    <source>
        <dbReference type="EMBL" id="RKF17458.1"/>
    </source>
</evidence>
<dbReference type="Proteomes" id="UP000286482">
    <property type="component" value="Unassembled WGS sequence"/>
</dbReference>
<dbReference type="RefSeq" id="WP_120355483.1">
    <property type="nucleotide sequence ID" value="NZ_RAQO01000007.1"/>
</dbReference>
<name>A0A420E9V4_9ALTE</name>
<accession>A0A420E9V4</accession>
<dbReference type="GO" id="GO:0016887">
    <property type="term" value="F:ATP hydrolysis activity"/>
    <property type="evidence" value="ECO:0007669"/>
    <property type="project" value="InterPro"/>
</dbReference>
<dbReference type="Gene3D" id="2.40.50.100">
    <property type="match status" value="1"/>
</dbReference>
<dbReference type="InterPro" id="IPR047641">
    <property type="entry name" value="ABC_transpr_MalK/UgpC-like"/>
</dbReference>
<gene>
    <name evidence="7" type="ORF">DBZ36_13500</name>
</gene>